<dbReference type="EMBL" id="MN739801">
    <property type="protein sequence ID" value="QHT26755.1"/>
    <property type="molecule type" value="Genomic_DNA"/>
</dbReference>
<sequence length="32" mass="3508">MDILNLTQLFLPVTIILNNNSVQSINIASPPN</sequence>
<name>A0A6C0EHF1_9ZZZZ</name>
<dbReference type="AlphaFoldDB" id="A0A6C0EHF1"/>
<organism evidence="1">
    <name type="scientific">viral metagenome</name>
    <dbReference type="NCBI Taxonomy" id="1070528"/>
    <lineage>
        <taxon>unclassified sequences</taxon>
        <taxon>metagenomes</taxon>
        <taxon>organismal metagenomes</taxon>
    </lineage>
</organism>
<protein>
    <submittedName>
        <fullName evidence="1">Uncharacterized protein</fullName>
    </submittedName>
</protein>
<evidence type="ECO:0000313" key="1">
    <source>
        <dbReference type="EMBL" id="QHT26755.1"/>
    </source>
</evidence>
<reference evidence="1" key="1">
    <citation type="journal article" date="2020" name="Nature">
        <title>Giant virus diversity and host interactions through global metagenomics.</title>
        <authorList>
            <person name="Schulz F."/>
            <person name="Roux S."/>
            <person name="Paez-Espino D."/>
            <person name="Jungbluth S."/>
            <person name="Walsh D.A."/>
            <person name="Denef V.J."/>
            <person name="McMahon K.D."/>
            <person name="Konstantinidis K.T."/>
            <person name="Eloe-Fadrosh E.A."/>
            <person name="Kyrpides N.C."/>
            <person name="Woyke T."/>
        </authorList>
    </citation>
    <scope>NUCLEOTIDE SEQUENCE</scope>
    <source>
        <strain evidence="1">GVMAG-M-3300023179-2</strain>
    </source>
</reference>
<proteinExistence type="predicted"/>
<accession>A0A6C0EHF1</accession>